<keyword evidence="10" id="KW-0238">DNA-binding</keyword>
<protein>
    <submittedName>
        <fullName evidence="22">Uncharacterized protein</fullName>
    </submittedName>
</protein>
<feature type="transmembrane region" description="Helical" evidence="17">
    <location>
        <begin position="1393"/>
        <end position="1411"/>
    </location>
</feature>
<dbReference type="InterPro" id="IPR007653">
    <property type="entry name" value="SPC3"/>
</dbReference>
<keyword evidence="13" id="KW-0804">Transcription</keyword>
<evidence type="ECO:0000256" key="12">
    <source>
        <dbReference type="ARBA" id="ARBA00023159"/>
    </source>
</evidence>
<evidence type="ECO:0000256" key="7">
    <source>
        <dbReference type="ARBA" id="ARBA00022968"/>
    </source>
</evidence>
<keyword evidence="11 17" id="KW-0472">Membrane</keyword>
<keyword evidence="7" id="KW-0735">Signal-anchor</keyword>
<feature type="compositionally biased region" description="Basic and acidic residues" evidence="16">
    <location>
        <begin position="510"/>
        <end position="521"/>
    </location>
</feature>
<feature type="transmembrane region" description="Helical" evidence="17">
    <location>
        <begin position="1093"/>
        <end position="1111"/>
    </location>
</feature>
<dbReference type="EMBL" id="JAATIQ010000648">
    <property type="protein sequence ID" value="KAF4349196.1"/>
    <property type="molecule type" value="Genomic_DNA"/>
</dbReference>
<keyword evidence="8 17" id="KW-1133">Transmembrane helix</keyword>
<dbReference type="GO" id="GO:0003677">
    <property type="term" value="F:DNA binding"/>
    <property type="evidence" value="ECO:0007669"/>
    <property type="project" value="UniProtKB-KW"/>
</dbReference>
<dbReference type="GO" id="GO:0055085">
    <property type="term" value="P:transmembrane transport"/>
    <property type="evidence" value="ECO:0007669"/>
    <property type="project" value="InterPro"/>
</dbReference>
<feature type="transmembrane region" description="Helical" evidence="17">
    <location>
        <begin position="1459"/>
        <end position="1483"/>
    </location>
</feature>
<name>A0A7J6DT65_CANSA</name>
<dbReference type="InterPro" id="IPR004837">
    <property type="entry name" value="NaCa_Exmemb"/>
</dbReference>
<dbReference type="Pfam" id="PF04573">
    <property type="entry name" value="SPC22"/>
    <property type="match status" value="1"/>
</dbReference>
<reference evidence="22 23" key="1">
    <citation type="journal article" date="2020" name="bioRxiv">
        <title>Sequence and annotation of 42 cannabis genomes reveals extensive copy number variation in cannabinoid synthesis and pathogen resistance genes.</title>
        <authorList>
            <person name="Mckernan K.J."/>
            <person name="Helbert Y."/>
            <person name="Kane L.T."/>
            <person name="Ebling H."/>
            <person name="Zhang L."/>
            <person name="Liu B."/>
            <person name="Eaton Z."/>
            <person name="Mclaughlin S."/>
            <person name="Kingan S."/>
            <person name="Baybayan P."/>
            <person name="Concepcion G."/>
            <person name="Jordan M."/>
            <person name="Riva A."/>
            <person name="Barbazuk W."/>
            <person name="Harkins T."/>
        </authorList>
    </citation>
    <scope>NUCLEOTIDE SEQUENCE [LARGE SCALE GENOMIC DNA]</scope>
    <source>
        <strain evidence="23">cv. Jamaican Lion 4</strain>
        <tissue evidence="22">Leaf</tissue>
    </source>
</reference>
<feature type="domain" description="Sodium/calcium exchanger membrane region" evidence="20">
    <location>
        <begin position="1100"/>
        <end position="1242"/>
    </location>
</feature>
<keyword evidence="14" id="KW-0539">Nucleus</keyword>
<dbReference type="InterPro" id="IPR044880">
    <property type="entry name" value="NCX_ion-bd_dom_sf"/>
</dbReference>
<evidence type="ECO:0000259" key="20">
    <source>
        <dbReference type="Pfam" id="PF01699"/>
    </source>
</evidence>
<feature type="transmembrane region" description="Helical" evidence="17">
    <location>
        <begin position="1431"/>
        <end position="1452"/>
    </location>
</feature>
<evidence type="ECO:0000256" key="9">
    <source>
        <dbReference type="ARBA" id="ARBA00023015"/>
    </source>
</evidence>
<feature type="domain" description="Myb/SANT-like" evidence="21">
    <location>
        <begin position="357"/>
        <end position="451"/>
    </location>
</feature>
<sequence>MHSFGYRANALLTFALTILALMCVIASFSDNLNHPTPTAQVQVLNINWFQKQSSGNDEVFVFLAAEYETPKNSLNQISLWDGIIPAKDNARFWIHTSNKYRFVDQGSNLRGRDFNLTLHWHVMPKTGKMFADKIVICYSKHQTYGIKLELRRPIRTQNQTRHLGALLRCPTNQRLSGKEMESPDHLRTHWTPAMENYFIDMMLDQVHRGNRMGHTFNKQAWNDMLMMFNAKFGSPYDLNMLKSRYTILWKLFNNVKNLLDQNEFSWDNSRQMVVAEKYVWDAYIKAHPDAQSFRNKALVKFNDLCLIYSHTTADGRYSLSSHDIEFDDEIQPMNMGVGFAIGVSNLGPTTKERSKINWTPAMDHYFLKLMLDQLNKGNKIDIDFRRQAWKNVLILFNTKFSCQCGKRILKHRYKKLFKYYTDVRSILEEKGFYWDEKQQRIVADAIHWDNYIRAHPDARFYRKKPLLNYQDLGLIYGNAISNGVHIQKGKYIDSDIVQFNAGEDGEGHCAGDDHLAYSEKDPDSEDEEEVQSDINDDHSRIDWTPSMDRCLLDIMLEQVHKLNKINHSIDNQLWIDIVALFKERFGLQYHKDVLRSRSKNLEKQYLDMKDLLAQRGFWWDEMQQMVTAYDHVWDTYIEEHPGAKLYRDISKPNYNDLCLIYGDSTANRRCSQADQYVSCTGAKLNNSYHRKTDWTPAKDRYFIDLMLEQVRNGSMLNHKFSKLGWADIIAKFSAEFGSQYDRDVLINRSLNLRKRFIDMKSLLDQNGFVWDEMQQMIVADDDLWDAYVEEYPDLRSYRYRTFPNFNDLFLIFGEADTMQKDSYSSHSMHSEDDDLEENIGEEDQQSPVDTFPMVYPDAVSYWDGYNSSNELWAAIGYGVPSGRSHVSTEREMESNFPTMRMDDDDDAFHDLQLPEKEFEISDQRNKRKSTSLSKTEGRKRERRINKVEMKKETIDDKTGMTNWFQSSEEEEEKDYYCSIENIVAALETVPDMNEEVFLEACELLEDERNGMAFFSFSNSIKTFALSLTLFSILLFFFLTIPSNPPAPSTPLIPHRSLLNDNTQELSCSSVKSHSNGLFNYLSFHFCLFNKNSFLSIPFLSLLLVLHFYILIKTAQDHFSVVTTKLSFHLNLSPSMAGVTLLALGNGAPDVFASVAAVRRGQYRTGFGAILSAGTFVSALVVGFVAIYAAPFSLKPAPFVRDVSFYLIAALFLFYVYLSAEIFLWQAVGFVLFYLFFVGFVFWMDLGMGAEKEKGGSEMHLIGEIDERKDLMVHDCEIGLVLQNSRGEKPSSGLRRALRMISKSWEIPVSVLLKLTIPQTSPTKWSRFYSSANIALCPLALLYAGNTFVPFDHPIHFLLPHTRFPLWLVVFFGCSNLALLHFITEKEPPKTEHIPVVIIAFVMSVFWISTVAGELLNCLAALGSLLELPPSILGLTVLAWGNSVGDLVADVAVAKAGHPAMAMAGCFAGPMFNMLIGLGTALVIQTSNIYPEAYELHFHTGIVMAFVFLLLSLMGSLLVITWHRFRVPRFWGFCLVGLYVVFTAVSLVIAKFSRMDHQGHNQPQSMMMGGGGGGGAQMAYGYQSNQMGGNPTPGSVGGIQSTSQPGGAQLAQHQLAYQHIHHQQQQQLQQQLQNFWANQYQEIEKVSDFKNHSLPLARIKKIMKADEDVRMISAEAPVIFARACEMFILELTLRSWNHTEENKRRTLQKNDIAAAITRTGIFDFLVDIVPREDLKDEVVASIPRGNVPVGGPADSLPYCYMPPQHAPPQVGTPGMIMGKPVMDLSMYAQQPHHPYMAQQMWQQQQQQPDQQQSSSDR</sequence>
<feature type="transmembrane region" description="Helical" evidence="17">
    <location>
        <begin position="1166"/>
        <end position="1186"/>
    </location>
</feature>
<evidence type="ECO:0000256" key="4">
    <source>
        <dbReference type="ARBA" id="ARBA00009289"/>
    </source>
</evidence>
<keyword evidence="5 17" id="KW-0812">Transmembrane</keyword>
<dbReference type="CDD" id="cd22908">
    <property type="entry name" value="HFD_NFYC-like"/>
    <property type="match status" value="1"/>
</dbReference>
<keyword evidence="23" id="KW-1185">Reference proteome</keyword>
<evidence type="ECO:0000256" key="3">
    <source>
        <dbReference type="ARBA" id="ARBA00004648"/>
    </source>
</evidence>
<feature type="region of interest" description="Disordered" evidence="16">
    <location>
        <begin position="510"/>
        <end position="539"/>
    </location>
</feature>
<dbReference type="GO" id="GO:0006465">
    <property type="term" value="P:signal peptide processing"/>
    <property type="evidence" value="ECO:0007669"/>
    <property type="project" value="InterPro"/>
</dbReference>
<evidence type="ECO:0000256" key="10">
    <source>
        <dbReference type="ARBA" id="ARBA00023125"/>
    </source>
</evidence>
<accession>A0A7J6DT65</accession>
<evidence type="ECO:0000256" key="16">
    <source>
        <dbReference type="SAM" id="MobiDB-lite"/>
    </source>
</evidence>
<dbReference type="InterPro" id="IPR009072">
    <property type="entry name" value="Histone-fold"/>
</dbReference>
<evidence type="ECO:0000256" key="1">
    <source>
        <dbReference type="ARBA" id="ARBA00004123"/>
    </source>
</evidence>
<dbReference type="FunFam" id="1.10.20.10:FF:000006">
    <property type="entry name" value="Nuclear transcription factor Y subunit gamma"/>
    <property type="match status" value="1"/>
</dbReference>
<evidence type="ECO:0000256" key="15">
    <source>
        <dbReference type="ARBA" id="ARBA00038129"/>
    </source>
</evidence>
<keyword evidence="6" id="KW-0256">Endoplasmic reticulum</keyword>
<dbReference type="GO" id="GO:0005787">
    <property type="term" value="C:signal peptidase complex"/>
    <property type="evidence" value="ECO:0007669"/>
    <property type="project" value="InterPro"/>
</dbReference>
<keyword evidence="18" id="KW-0732">Signal</keyword>
<feature type="transmembrane region" description="Helical" evidence="17">
    <location>
        <begin position="1023"/>
        <end position="1040"/>
    </location>
</feature>
<feature type="transmembrane region" description="Helical" evidence="17">
    <location>
        <begin position="1222"/>
        <end position="1243"/>
    </location>
</feature>
<dbReference type="Pfam" id="PF00125">
    <property type="entry name" value="Histone"/>
    <property type="match status" value="1"/>
</dbReference>
<evidence type="ECO:0000256" key="8">
    <source>
        <dbReference type="ARBA" id="ARBA00022989"/>
    </source>
</evidence>
<evidence type="ECO:0000313" key="22">
    <source>
        <dbReference type="EMBL" id="KAF4349196.1"/>
    </source>
</evidence>
<evidence type="ECO:0000256" key="5">
    <source>
        <dbReference type="ARBA" id="ARBA00022692"/>
    </source>
</evidence>
<comment type="subcellular location">
    <subcellularLocation>
        <location evidence="3">Endoplasmic reticulum membrane</location>
        <topology evidence="3">Single-pass type II membrane protein</topology>
    </subcellularLocation>
    <subcellularLocation>
        <location evidence="2">Membrane</location>
        <topology evidence="2">Multi-pass membrane protein</topology>
    </subcellularLocation>
    <subcellularLocation>
        <location evidence="1">Nucleus</location>
    </subcellularLocation>
</comment>
<feature type="domain" description="Myb/SANT-like" evidence="21">
    <location>
        <begin position="543"/>
        <end position="636"/>
    </location>
</feature>
<evidence type="ECO:0000259" key="19">
    <source>
        <dbReference type="Pfam" id="PF00125"/>
    </source>
</evidence>
<dbReference type="GO" id="GO:0046982">
    <property type="term" value="F:protein heterodimerization activity"/>
    <property type="evidence" value="ECO:0007669"/>
    <property type="project" value="InterPro"/>
</dbReference>
<keyword evidence="9" id="KW-0805">Transcription regulation</keyword>
<feature type="domain" description="Myb/SANT-like" evidence="21">
    <location>
        <begin position="694"/>
        <end position="787"/>
    </location>
</feature>
<evidence type="ECO:0000256" key="6">
    <source>
        <dbReference type="ARBA" id="ARBA00022824"/>
    </source>
</evidence>
<feature type="domain" description="Core Histone H2A/H2B/H3" evidence="19">
    <location>
        <begin position="1644"/>
        <end position="1715"/>
    </location>
</feature>
<feature type="transmembrane region" description="Helical" evidence="17">
    <location>
        <begin position="1529"/>
        <end position="1549"/>
    </location>
</feature>
<evidence type="ECO:0000256" key="2">
    <source>
        <dbReference type="ARBA" id="ARBA00004141"/>
    </source>
</evidence>
<feature type="transmembrane region" description="Helical" evidence="17">
    <location>
        <begin position="1327"/>
        <end position="1343"/>
    </location>
</feature>
<feature type="transmembrane region" description="Helical" evidence="17">
    <location>
        <begin position="1363"/>
        <end position="1381"/>
    </location>
</feature>
<evidence type="ECO:0000313" key="23">
    <source>
        <dbReference type="Proteomes" id="UP000583929"/>
    </source>
</evidence>
<comment type="caution">
    <text evidence="22">The sequence shown here is derived from an EMBL/GenBank/DDBJ whole genome shotgun (WGS) entry which is preliminary data.</text>
</comment>
<dbReference type="InterPro" id="IPR007125">
    <property type="entry name" value="H2A/H2B/H3"/>
</dbReference>
<evidence type="ECO:0000256" key="18">
    <source>
        <dbReference type="SAM" id="SignalP"/>
    </source>
</evidence>
<dbReference type="Pfam" id="PF01699">
    <property type="entry name" value="Na_Ca_ex"/>
    <property type="match status" value="2"/>
</dbReference>
<proteinExistence type="inferred from homology"/>
<evidence type="ECO:0000256" key="11">
    <source>
        <dbReference type="ARBA" id="ARBA00023136"/>
    </source>
</evidence>
<dbReference type="SUPFAM" id="SSF47113">
    <property type="entry name" value="Histone-fold"/>
    <property type="match status" value="1"/>
</dbReference>
<evidence type="ECO:0000256" key="14">
    <source>
        <dbReference type="ARBA" id="ARBA00023242"/>
    </source>
</evidence>
<feature type="compositionally biased region" description="Acidic residues" evidence="16">
    <location>
        <begin position="522"/>
        <end position="531"/>
    </location>
</feature>
<dbReference type="Pfam" id="PF12776">
    <property type="entry name" value="Myb_DNA-bind_3"/>
    <property type="match status" value="4"/>
</dbReference>
<feature type="signal peptide" evidence="18">
    <location>
        <begin position="1"/>
        <end position="26"/>
    </location>
</feature>
<feature type="region of interest" description="Disordered" evidence="16">
    <location>
        <begin position="1797"/>
        <end position="1816"/>
    </location>
</feature>
<evidence type="ECO:0000256" key="13">
    <source>
        <dbReference type="ARBA" id="ARBA00023163"/>
    </source>
</evidence>
<dbReference type="Gene3D" id="1.20.1420.30">
    <property type="entry name" value="NCX, central ion-binding region"/>
    <property type="match status" value="2"/>
</dbReference>
<dbReference type="PANTHER" id="PTHR46929:SF8">
    <property type="entry name" value="MYB_SANT-LIKE DOMAIN-CONTAINING PROTEIN"/>
    <property type="match status" value="1"/>
</dbReference>
<dbReference type="Gene3D" id="1.10.20.10">
    <property type="entry name" value="Histone, subunit A"/>
    <property type="match status" value="1"/>
</dbReference>
<dbReference type="GO" id="GO:0005634">
    <property type="term" value="C:nucleus"/>
    <property type="evidence" value="ECO:0007669"/>
    <property type="project" value="UniProtKB-SubCell"/>
</dbReference>
<feature type="chain" id="PRO_5029730070" evidence="18">
    <location>
        <begin position="27"/>
        <end position="1816"/>
    </location>
</feature>
<gene>
    <name evidence="22" type="ORF">G4B88_026114</name>
</gene>
<evidence type="ECO:0000259" key="21">
    <source>
        <dbReference type="Pfam" id="PF12776"/>
    </source>
</evidence>
<keyword evidence="12" id="KW-0010">Activator</keyword>
<feature type="transmembrane region" description="Helical" evidence="17">
    <location>
        <begin position="1495"/>
        <end position="1517"/>
    </location>
</feature>
<dbReference type="PANTHER" id="PTHR46929">
    <property type="entry name" value="EXPRESSED PROTEIN"/>
    <property type="match status" value="1"/>
</dbReference>
<feature type="domain" description="Myb/SANT-like" evidence="21">
    <location>
        <begin position="189"/>
        <end position="283"/>
    </location>
</feature>
<dbReference type="Proteomes" id="UP000583929">
    <property type="component" value="Unassembled WGS sequence"/>
</dbReference>
<feature type="domain" description="Sodium/calcium exchanger membrane region" evidence="20">
    <location>
        <begin position="1397"/>
        <end position="1546"/>
    </location>
</feature>
<evidence type="ECO:0000256" key="17">
    <source>
        <dbReference type="SAM" id="Phobius"/>
    </source>
</evidence>
<feature type="region of interest" description="Disordered" evidence="16">
    <location>
        <begin position="916"/>
        <end position="942"/>
    </location>
</feature>
<comment type="similarity">
    <text evidence="15">Belongs to the NFYC/HAP5 subunit family.</text>
</comment>
<organism evidence="22 23">
    <name type="scientific">Cannabis sativa</name>
    <name type="common">Hemp</name>
    <name type="synonym">Marijuana</name>
    <dbReference type="NCBI Taxonomy" id="3483"/>
    <lineage>
        <taxon>Eukaryota</taxon>
        <taxon>Viridiplantae</taxon>
        <taxon>Streptophyta</taxon>
        <taxon>Embryophyta</taxon>
        <taxon>Tracheophyta</taxon>
        <taxon>Spermatophyta</taxon>
        <taxon>Magnoliopsida</taxon>
        <taxon>eudicotyledons</taxon>
        <taxon>Gunneridae</taxon>
        <taxon>Pentapetalae</taxon>
        <taxon>rosids</taxon>
        <taxon>fabids</taxon>
        <taxon>Rosales</taxon>
        <taxon>Cannabaceae</taxon>
        <taxon>Cannabis</taxon>
    </lineage>
</organism>
<comment type="similarity">
    <text evidence="4">Belongs to the SPCS3 family.</text>
</comment>
<dbReference type="InterPro" id="IPR024752">
    <property type="entry name" value="Myb/SANT-like_dom"/>
</dbReference>